<protein>
    <submittedName>
        <fullName evidence="7">OPT peptide transporter Mtd1</fullName>
    </submittedName>
</protein>
<evidence type="ECO:0000256" key="5">
    <source>
        <dbReference type="ARBA" id="ARBA00022989"/>
    </source>
</evidence>
<dbReference type="GO" id="GO:0016020">
    <property type="term" value="C:membrane"/>
    <property type="evidence" value="ECO:0007669"/>
    <property type="project" value="UniProtKB-SubCell"/>
</dbReference>
<comment type="subcellular location">
    <subcellularLocation>
        <location evidence="1">Membrane</location>
        <topology evidence="1">Multi-pass membrane protein</topology>
    </subcellularLocation>
</comment>
<gene>
    <name evidence="7" type="ORF">Tdes44962_MAKER08771</name>
</gene>
<reference evidence="7 8" key="2">
    <citation type="journal article" date="2021" name="Curr. Genet.">
        <title>Genetic response to nitrogen starvation in the aggressive Eucalyptus foliar pathogen Teratosphaeria destructans.</title>
        <authorList>
            <person name="Havenga M."/>
            <person name="Wingfield B.D."/>
            <person name="Wingfield M.J."/>
            <person name="Dreyer L.L."/>
            <person name="Roets F."/>
            <person name="Aylward J."/>
        </authorList>
    </citation>
    <scope>NUCLEOTIDE SEQUENCE [LARGE SCALE GENOMIC DNA]</scope>
    <source>
        <strain evidence="7">CMW44962</strain>
    </source>
</reference>
<dbReference type="InterPro" id="IPR004813">
    <property type="entry name" value="OPT"/>
</dbReference>
<sequence>MSAATTRKSSSENVIAREKSAIDNNCAREVLDNDTEYMSTVIRLPRMARNAMMYSGSRPADEDDTRLPAGPYVVSLLLGAFIAPFSAFLDGLNGDGFSTNQLSKMVVGAVMRGRPLANLCFASWSHQVILLTANLADWLKVGQYTKRPPAVTFAT</sequence>
<organism evidence="7 8">
    <name type="scientific">Teratosphaeria destructans</name>
    <dbReference type="NCBI Taxonomy" id="418781"/>
    <lineage>
        <taxon>Eukaryota</taxon>
        <taxon>Fungi</taxon>
        <taxon>Dikarya</taxon>
        <taxon>Ascomycota</taxon>
        <taxon>Pezizomycotina</taxon>
        <taxon>Dothideomycetes</taxon>
        <taxon>Dothideomycetidae</taxon>
        <taxon>Mycosphaerellales</taxon>
        <taxon>Teratosphaeriaceae</taxon>
        <taxon>Teratosphaeria</taxon>
    </lineage>
</organism>
<reference evidence="7 8" key="1">
    <citation type="journal article" date="2018" name="IMA Fungus">
        <title>IMA Genome-F 10: Nine draft genome sequences of Claviceps purpurea s.lat., including C. arundinis, C. humidiphila, and C. cf. spartinae, pseudomolecules for the pitch canker pathogen Fusarium circinatum, draft genome of Davidsoniella eucalypti, Grosmannia galeiformis, Quambalaria eucalypti, and Teratosphaeria destructans.</title>
        <authorList>
            <person name="Wingfield B.D."/>
            <person name="Liu M."/>
            <person name="Nguyen H.D."/>
            <person name="Lane F.A."/>
            <person name="Morgan S.W."/>
            <person name="De Vos L."/>
            <person name="Wilken P.M."/>
            <person name="Duong T.A."/>
            <person name="Aylward J."/>
            <person name="Coetzee M.P."/>
            <person name="Dadej K."/>
            <person name="De Beer Z.W."/>
            <person name="Findlay W."/>
            <person name="Havenga M."/>
            <person name="Kolarik M."/>
            <person name="Menzies J.G."/>
            <person name="Naidoo K."/>
            <person name="Pochopski O."/>
            <person name="Shoukouhi P."/>
            <person name="Santana Q.C."/>
            <person name="Seifert K.A."/>
            <person name="Soal N."/>
            <person name="Steenkamp E.T."/>
            <person name="Tatham C.T."/>
            <person name="van der Nest M.A."/>
            <person name="Wingfield M.J."/>
        </authorList>
    </citation>
    <scope>NUCLEOTIDE SEQUENCE [LARGE SCALE GENOMIC DNA]</scope>
    <source>
        <strain evidence="7">CMW44962</strain>
    </source>
</reference>
<evidence type="ECO:0000313" key="8">
    <source>
        <dbReference type="Proteomes" id="UP001138500"/>
    </source>
</evidence>
<evidence type="ECO:0000256" key="4">
    <source>
        <dbReference type="ARBA" id="ARBA00022692"/>
    </source>
</evidence>
<dbReference type="EMBL" id="RIBY02001068">
    <property type="protein sequence ID" value="KAH9833613.1"/>
    <property type="molecule type" value="Genomic_DNA"/>
</dbReference>
<comment type="caution">
    <text evidence="7">The sequence shown here is derived from an EMBL/GenBank/DDBJ whole genome shotgun (WGS) entry which is preliminary data.</text>
</comment>
<dbReference type="Pfam" id="PF03169">
    <property type="entry name" value="OPT"/>
    <property type="match status" value="1"/>
</dbReference>
<keyword evidence="8" id="KW-1185">Reference proteome</keyword>
<dbReference type="Proteomes" id="UP001138500">
    <property type="component" value="Unassembled WGS sequence"/>
</dbReference>
<keyword evidence="6" id="KW-0472">Membrane</keyword>
<proteinExistence type="inferred from homology"/>
<keyword evidence="5" id="KW-1133">Transmembrane helix</keyword>
<accession>A0A9W7SVL8</accession>
<dbReference type="OrthoDB" id="9986677at2759"/>
<evidence type="ECO:0000256" key="1">
    <source>
        <dbReference type="ARBA" id="ARBA00004141"/>
    </source>
</evidence>
<dbReference type="GO" id="GO:0035673">
    <property type="term" value="F:oligopeptide transmembrane transporter activity"/>
    <property type="evidence" value="ECO:0007669"/>
    <property type="project" value="InterPro"/>
</dbReference>
<keyword evidence="3" id="KW-0813">Transport</keyword>
<evidence type="ECO:0000256" key="6">
    <source>
        <dbReference type="ARBA" id="ARBA00023136"/>
    </source>
</evidence>
<evidence type="ECO:0000256" key="2">
    <source>
        <dbReference type="ARBA" id="ARBA00008807"/>
    </source>
</evidence>
<evidence type="ECO:0000256" key="3">
    <source>
        <dbReference type="ARBA" id="ARBA00022448"/>
    </source>
</evidence>
<evidence type="ECO:0000313" key="7">
    <source>
        <dbReference type="EMBL" id="KAH9833613.1"/>
    </source>
</evidence>
<comment type="similarity">
    <text evidence="2">Belongs to the oligopeptide OPT transporter family.</text>
</comment>
<keyword evidence="4" id="KW-0812">Transmembrane</keyword>
<name>A0A9W7SVL8_9PEZI</name>
<dbReference type="AlphaFoldDB" id="A0A9W7SVL8"/>